<organism evidence="9">
    <name type="scientific">Roseihalotalea indica</name>
    <dbReference type="NCBI Taxonomy" id="2867963"/>
    <lineage>
        <taxon>Bacteria</taxon>
        <taxon>Pseudomonadati</taxon>
        <taxon>Bacteroidota</taxon>
        <taxon>Cytophagia</taxon>
        <taxon>Cytophagales</taxon>
        <taxon>Catalimonadaceae</taxon>
        <taxon>Roseihalotalea</taxon>
    </lineage>
</organism>
<evidence type="ECO:0000256" key="3">
    <source>
        <dbReference type="ARBA" id="ARBA00022475"/>
    </source>
</evidence>
<evidence type="ECO:0000256" key="8">
    <source>
        <dbReference type="SAM" id="Phobius"/>
    </source>
</evidence>
<reference evidence="9" key="2">
    <citation type="journal article" date="2024" name="Antonie Van Leeuwenhoek">
        <title>Roseihalotalea indica gen. nov., sp. nov., a halophilic Bacteroidetes from mesopelagic Southwest Indian Ocean with higher carbohydrate metabolic potential.</title>
        <authorList>
            <person name="Chen B."/>
            <person name="Zhang M."/>
            <person name="Lin D."/>
            <person name="Ye J."/>
            <person name="Tang K."/>
        </authorList>
    </citation>
    <scope>NUCLEOTIDE SEQUENCE</scope>
    <source>
        <strain evidence="9">TK19036</strain>
    </source>
</reference>
<name>A0AA49GKL9_9BACT</name>
<keyword evidence="7" id="KW-0653">Protein transport</keyword>
<dbReference type="Gene3D" id="3.30.420.270">
    <property type="match status" value="1"/>
</dbReference>
<protein>
    <submittedName>
        <fullName evidence="9">Biopolymer transporter ExbD</fullName>
    </submittedName>
</protein>
<dbReference type="PANTHER" id="PTHR30558:SF15">
    <property type="entry name" value="BIOPOLYMER TRANSPORT PROTEIN EXBD1"/>
    <property type="match status" value="1"/>
</dbReference>
<feature type="transmembrane region" description="Helical" evidence="8">
    <location>
        <begin position="12"/>
        <end position="31"/>
    </location>
</feature>
<evidence type="ECO:0000256" key="4">
    <source>
        <dbReference type="ARBA" id="ARBA00022692"/>
    </source>
</evidence>
<evidence type="ECO:0000256" key="7">
    <source>
        <dbReference type="RuleBase" id="RU003879"/>
    </source>
</evidence>
<dbReference type="EMBL" id="CP120682">
    <property type="protein sequence ID" value="WKN36620.1"/>
    <property type="molecule type" value="Genomic_DNA"/>
</dbReference>
<proteinExistence type="inferred from homology"/>
<sequence>MDLRARNKIETTFNFSSIADIIFLLLIFFMLTSSFVTPSGLPVNLPSSKASTIVMQRVNVTITPDLQYFVNEKAVPADQLESALRAALSEQEGVVVLNVDKSVPVEYLVRVAGIATMLEAKVSIATKPEPRQ</sequence>
<keyword evidence="3" id="KW-1003">Cell membrane</keyword>
<accession>A0AA49GKL9</accession>
<dbReference type="InterPro" id="IPR003400">
    <property type="entry name" value="ExbD"/>
</dbReference>
<dbReference type="PANTHER" id="PTHR30558">
    <property type="entry name" value="EXBD MEMBRANE COMPONENT OF PMF-DRIVEN MACROMOLECULE IMPORT SYSTEM"/>
    <property type="match status" value="1"/>
</dbReference>
<evidence type="ECO:0000256" key="6">
    <source>
        <dbReference type="ARBA" id="ARBA00023136"/>
    </source>
</evidence>
<dbReference type="GO" id="GO:0015031">
    <property type="term" value="P:protein transport"/>
    <property type="evidence" value="ECO:0007669"/>
    <property type="project" value="UniProtKB-KW"/>
</dbReference>
<evidence type="ECO:0000256" key="2">
    <source>
        <dbReference type="ARBA" id="ARBA00005811"/>
    </source>
</evidence>
<keyword evidence="7" id="KW-0813">Transport</keyword>
<reference evidence="9" key="1">
    <citation type="journal article" date="2023" name="Comput. Struct. Biotechnol. J.">
        <title>Discovery of a novel marine Bacteroidetes with a rich repertoire of carbohydrate-active enzymes.</title>
        <authorList>
            <person name="Chen B."/>
            <person name="Liu G."/>
            <person name="Chen Q."/>
            <person name="Wang H."/>
            <person name="Liu L."/>
            <person name="Tang K."/>
        </authorList>
    </citation>
    <scope>NUCLEOTIDE SEQUENCE</scope>
    <source>
        <strain evidence="9">TK19036</strain>
    </source>
</reference>
<dbReference type="AlphaFoldDB" id="A0AA49GKL9"/>
<evidence type="ECO:0000313" key="9">
    <source>
        <dbReference type="EMBL" id="WKN36620.1"/>
    </source>
</evidence>
<gene>
    <name evidence="9" type="ORF">K4G66_30110</name>
</gene>
<keyword evidence="4 7" id="KW-0812">Transmembrane</keyword>
<evidence type="ECO:0000256" key="5">
    <source>
        <dbReference type="ARBA" id="ARBA00022989"/>
    </source>
</evidence>
<keyword evidence="5 8" id="KW-1133">Transmembrane helix</keyword>
<evidence type="ECO:0000256" key="1">
    <source>
        <dbReference type="ARBA" id="ARBA00004162"/>
    </source>
</evidence>
<dbReference type="Pfam" id="PF02472">
    <property type="entry name" value="ExbD"/>
    <property type="match status" value="1"/>
</dbReference>
<dbReference type="GO" id="GO:0022857">
    <property type="term" value="F:transmembrane transporter activity"/>
    <property type="evidence" value="ECO:0007669"/>
    <property type="project" value="InterPro"/>
</dbReference>
<dbReference type="GO" id="GO:0005886">
    <property type="term" value="C:plasma membrane"/>
    <property type="evidence" value="ECO:0007669"/>
    <property type="project" value="UniProtKB-SubCell"/>
</dbReference>
<comment type="similarity">
    <text evidence="2 7">Belongs to the ExbD/TolR family.</text>
</comment>
<keyword evidence="6 8" id="KW-0472">Membrane</keyword>
<comment type="subcellular location">
    <subcellularLocation>
        <location evidence="1">Cell membrane</location>
        <topology evidence="1">Single-pass membrane protein</topology>
    </subcellularLocation>
    <subcellularLocation>
        <location evidence="7">Cell membrane</location>
        <topology evidence="7">Single-pass type II membrane protein</topology>
    </subcellularLocation>
</comment>